<dbReference type="STRING" id="395493.BegalDRAFT_1622"/>
<protein>
    <submittedName>
        <fullName evidence="2">Putative Zn-dependent protease-like protein</fullName>
    </submittedName>
</protein>
<reference evidence="2 3" key="1">
    <citation type="submission" date="2011-11" db="EMBL/GenBank/DDBJ databases">
        <title>Improved High-Quality Draft sequence of Beggiatoa alba B18lD.</title>
        <authorList>
            <consortium name="US DOE Joint Genome Institute"/>
            <person name="Lucas S."/>
            <person name="Han J."/>
            <person name="Lapidus A."/>
            <person name="Cheng J.-F."/>
            <person name="Goodwin L."/>
            <person name="Pitluck S."/>
            <person name="Peters L."/>
            <person name="Mikhailova N."/>
            <person name="Held B."/>
            <person name="Detter J.C."/>
            <person name="Han C."/>
            <person name="Tapia R."/>
            <person name="Land M."/>
            <person name="Hauser L."/>
            <person name="Kyrpides N."/>
            <person name="Ivanova N."/>
            <person name="Pagani I."/>
            <person name="Samuel K."/>
            <person name="Teske A."/>
            <person name="Mueller J."/>
            <person name="Woyke T."/>
        </authorList>
    </citation>
    <scope>NUCLEOTIDE SEQUENCE [LARGE SCALE GENOMIC DNA]</scope>
    <source>
        <strain evidence="2 3">B18LD</strain>
    </source>
</reference>
<sequence length="442" mass="49841">MQTYFYALADYLTSQCHADEFYLCSYEGEDSDFIRFNQGKIRQAGNVKQAHLTLSLIRGQRSSQINLTLSNDFASDSVRLKSTLQQLREQLPYTPDDPYLLYSTTVQNSERIANNALPRTNDAIDTILSTTQGLDFVGIYATGGIFRGFANSLGQRNWHSSYSFNLDWSCYHAQDKAVKSAYAGFNWDNASFAKKIESVKQQLNRLSYPARTIVPDEYRVYLSPTALASIMEVLYWGGFGAKSQKTKHSPLQRLIDNPTEYRLHPSIHLSENTAEGIASDFQDAGFIKPANVPLIKAGKFANSLVSPRSAKQYHLPANGANEEEMPNALEMQAGNFPQAYILDALETGIYINNLWYLNYSDRPAGRMTGMTRFATFWVEKGEIVAPLNVMRFDETIYNLLGQQLIALTIERDFILDADTYDKRSNNSMHLAGALVEGMRFTL</sequence>
<dbReference type="eggNOG" id="COG0312">
    <property type="taxonomic scope" value="Bacteria"/>
</dbReference>
<dbReference type="SUPFAM" id="SSF111283">
    <property type="entry name" value="Putative modulator of DNA gyrase, PmbA/TldD"/>
    <property type="match status" value="1"/>
</dbReference>
<keyword evidence="2" id="KW-0378">Hydrolase</keyword>
<dbReference type="InterPro" id="IPR045569">
    <property type="entry name" value="Metalloprtase-TldD/E_C"/>
</dbReference>
<dbReference type="Proteomes" id="UP000005744">
    <property type="component" value="Unassembled WGS sequence"/>
</dbReference>
<dbReference type="GO" id="GO:0008237">
    <property type="term" value="F:metallopeptidase activity"/>
    <property type="evidence" value="ECO:0007669"/>
    <property type="project" value="InterPro"/>
</dbReference>
<dbReference type="HOGENOM" id="CLU_050371_0_0_6"/>
<name>I3CFV8_9GAMM</name>
<dbReference type="PANTHER" id="PTHR43666">
    <property type="entry name" value="TLDD PROTEIN"/>
    <property type="match status" value="1"/>
</dbReference>
<accession>I3CFV8</accession>
<dbReference type="Pfam" id="PF19289">
    <property type="entry name" value="PmbA_TldD_3rd"/>
    <property type="match status" value="1"/>
</dbReference>
<dbReference type="PANTHER" id="PTHR43666:SF1">
    <property type="entry name" value="CONSERVED PROTEIN"/>
    <property type="match status" value="1"/>
</dbReference>
<dbReference type="RefSeq" id="WP_002685501.1">
    <property type="nucleotide sequence ID" value="NZ_JH600070.1"/>
</dbReference>
<gene>
    <name evidence="2" type="ORF">BegalDRAFT_1622</name>
</gene>
<dbReference type="GO" id="GO:0006508">
    <property type="term" value="P:proteolysis"/>
    <property type="evidence" value="ECO:0007669"/>
    <property type="project" value="UniProtKB-KW"/>
</dbReference>
<keyword evidence="3" id="KW-1185">Reference proteome</keyword>
<proteinExistence type="predicted"/>
<evidence type="ECO:0000259" key="1">
    <source>
        <dbReference type="Pfam" id="PF19289"/>
    </source>
</evidence>
<evidence type="ECO:0000313" key="3">
    <source>
        <dbReference type="Proteomes" id="UP000005744"/>
    </source>
</evidence>
<dbReference type="OrthoDB" id="9763230at2"/>
<evidence type="ECO:0000313" key="2">
    <source>
        <dbReference type="EMBL" id="EIJ42501.1"/>
    </source>
</evidence>
<dbReference type="InterPro" id="IPR036059">
    <property type="entry name" value="TldD/PmbA_sf"/>
</dbReference>
<feature type="domain" description="Metalloprotease TldD/E C-terminal" evidence="1">
    <location>
        <begin position="216"/>
        <end position="440"/>
    </location>
</feature>
<organism evidence="2 3">
    <name type="scientific">Beggiatoa alba B18LD</name>
    <dbReference type="NCBI Taxonomy" id="395493"/>
    <lineage>
        <taxon>Bacteria</taxon>
        <taxon>Pseudomonadati</taxon>
        <taxon>Pseudomonadota</taxon>
        <taxon>Gammaproteobacteria</taxon>
        <taxon>Thiotrichales</taxon>
        <taxon>Thiotrichaceae</taxon>
        <taxon>Beggiatoa</taxon>
    </lineage>
</organism>
<dbReference type="EMBL" id="JH600070">
    <property type="protein sequence ID" value="EIJ42501.1"/>
    <property type="molecule type" value="Genomic_DNA"/>
</dbReference>
<dbReference type="AlphaFoldDB" id="I3CFV8"/>
<keyword evidence="2" id="KW-0645">Protease</keyword>